<gene>
    <name evidence="1" type="ORF">T07_981</name>
</gene>
<keyword evidence="2" id="KW-1185">Reference proteome</keyword>
<accession>A0A0V0SIT0</accession>
<organism evidence="1 2">
    <name type="scientific">Trichinella nelsoni</name>
    <dbReference type="NCBI Taxonomy" id="6336"/>
    <lineage>
        <taxon>Eukaryota</taxon>
        <taxon>Metazoa</taxon>
        <taxon>Ecdysozoa</taxon>
        <taxon>Nematoda</taxon>
        <taxon>Enoplea</taxon>
        <taxon>Dorylaimia</taxon>
        <taxon>Trichinellida</taxon>
        <taxon>Trichinellidae</taxon>
        <taxon>Trichinella</taxon>
    </lineage>
</organism>
<evidence type="ECO:0000313" key="1">
    <source>
        <dbReference type="EMBL" id="KRX26606.1"/>
    </source>
</evidence>
<dbReference type="EMBL" id="JYDL01000006">
    <property type="protein sequence ID" value="KRX26606.1"/>
    <property type="molecule type" value="Genomic_DNA"/>
</dbReference>
<name>A0A0V0SIT0_9BILA</name>
<sequence length="117" mass="13633">MHLITAKQTHLFKNYKLFRPAKFIVLDIYAKPLSKRNIYTKVRQKNGQSNCAVKRDCFGQFFEGVRHETMCNFSTSEIEPICSMLEFKKAIQKDIGFFENQVKKKTIGTKSVEEGFN</sequence>
<dbReference type="Proteomes" id="UP000054630">
    <property type="component" value="Unassembled WGS sequence"/>
</dbReference>
<reference evidence="1 2" key="1">
    <citation type="submission" date="2015-01" db="EMBL/GenBank/DDBJ databases">
        <title>Evolution of Trichinella species and genotypes.</title>
        <authorList>
            <person name="Korhonen P.K."/>
            <person name="Edoardo P."/>
            <person name="Giuseppe L.R."/>
            <person name="Gasser R.B."/>
        </authorList>
    </citation>
    <scope>NUCLEOTIDE SEQUENCE [LARGE SCALE GENOMIC DNA]</scope>
    <source>
        <strain evidence="1">ISS37</strain>
    </source>
</reference>
<dbReference type="OrthoDB" id="10545122at2759"/>
<evidence type="ECO:0000313" key="2">
    <source>
        <dbReference type="Proteomes" id="UP000054630"/>
    </source>
</evidence>
<comment type="caution">
    <text evidence="1">The sequence shown here is derived from an EMBL/GenBank/DDBJ whole genome shotgun (WGS) entry which is preliminary data.</text>
</comment>
<protein>
    <submittedName>
        <fullName evidence="1">Uncharacterized protein</fullName>
    </submittedName>
</protein>
<proteinExistence type="predicted"/>
<dbReference type="AlphaFoldDB" id="A0A0V0SIT0"/>